<sequence length="147" mass="17920">MTNCYFEFVIHKEARFHRLREFFYKLKEEKEKEMINSSDSMWLDYFEEDALKQFWWPTEEELRNYQMLWEQTPIEKRLTDPKLTTPWDFESMIDAFACGEYELISCEKVSNNMGRIEFYPYGWPYGGSDVFRALIEYSGFKIIDESV</sequence>
<dbReference type="Proteomes" id="UP000195321">
    <property type="component" value="Unassembled WGS sequence"/>
</dbReference>
<comment type="caution">
    <text evidence="1">The sequence shown here is derived from an EMBL/GenBank/DDBJ whole genome shotgun (WGS) entry which is preliminary data.</text>
</comment>
<organism evidence="1 2">
    <name type="scientific">Bacillus pseudomycoides</name>
    <dbReference type="NCBI Taxonomy" id="64104"/>
    <lineage>
        <taxon>Bacteria</taxon>
        <taxon>Bacillati</taxon>
        <taxon>Bacillota</taxon>
        <taxon>Bacilli</taxon>
        <taxon>Bacillales</taxon>
        <taxon>Bacillaceae</taxon>
        <taxon>Bacillus</taxon>
        <taxon>Bacillus cereus group</taxon>
    </lineage>
</organism>
<reference evidence="1 2" key="1">
    <citation type="submission" date="2017-02" db="EMBL/GenBank/DDBJ databases">
        <title>Bacillus pseudomycoides isolate FSL K6-0042.</title>
        <authorList>
            <person name="Kovac J."/>
        </authorList>
    </citation>
    <scope>NUCLEOTIDE SEQUENCE [LARGE SCALE GENOMIC DNA]</scope>
    <source>
        <strain evidence="1 2">FSL K6-0042</strain>
    </source>
</reference>
<proteinExistence type="predicted"/>
<accession>A0A1Y3MPE5</accession>
<evidence type="ECO:0000313" key="1">
    <source>
        <dbReference type="EMBL" id="OUM50280.1"/>
    </source>
</evidence>
<gene>
    <name evidence="1" type="ORF">BW425_04155</name>
</gene>
<name>A0A1Y3MPE5_9BACI</name>
<evidence type="ECO:0000313" key="2">
    <source>
        <dbReference type="Proteomes" id="UP000195321"/>
    </source>
</evidence>
<dbReference type="RefSeq" id="WP_077293972.1">
    <property type="nucleotide sequence ID" value="NZ_CP189809.1"/>
</dbReference>
<protein>
    <submittedName>
        <fullName evidence="1">Uncharacterized protein</fullName>
    </submittedName>
</protein>
<dbReference type="EMBL" id="MWPX01000002">
    <property type="protein sequence ID" value="OUM50280.1"/>
    <property type="molecule type" value="Genomic_DNA"/>
</dbReference>
<dbReference type="AlphaFoldDB" id="A0A1Y3MPE5"/>